<organism evidence="1 2">
    <name type="scientific">Lepagella muris</name>
    <dbReference type="NCBI Taxonomy" id="3032870"/>
    <lineage>
        <taxon>Bacteria</taxon>
        <taxon>Pseudomonadati</taxon>
        <taxon>Bacteroidota</taxon>
        <taxon>Bacteroidia</taxon>
        <taxon>Bacteroidales</taxon>
        <taxon>Muribaculaceae</taxon>
        <taxon>Lepagella</taxon>
    </lineage>
</organism>
<dbReference type="EMBL" id="SRYB01000006">
    <property type="protein sequence ID" value="TGY79532.1"/>
    <property type="molecule type" value="Genomic_DNA"/>
</dbReference>
<sequence>MITSQPSQSLTEMNKAIITLSAAACICTASAKGISPVGVDSISFDRHGDYIAVDMKLDLTPTDVQSARAQILTPMILSEQGDTIFLPSVGVYGRQRYLQYLRHDRQPLSRGVEEIIRSGNRPADLPYHTLTPYQDWMANSQLVLRRRLYGCADCLIEERVDPVTTYFQPMPGIPEIIYFEAKDTGPVVETLEGAAYIDFIVDKTNIEPNYRRNPQELLKIQSSIDTVLNDKDVTITGVWLKGFASPESPYSHNTDLAIGRTAALKKYLNQLYNFKGDIISTDYEPEDWEGLRRFVERSNIDHKSEILALIDSDMEPDPKEALIKKRYPEEYRFMLQTYYPALRHTEYRVTYEINRTDDINKIRETMRTKPSRLTLREFLLLGNACQPGSDEFNEVFETAVRMYPDNETANINAANAALQRGDYTTAEQYLSRAGNSPEAIYARGSLAFIQGDYDRAEQLMQDASSIPASRATLDEIARIRANKQQKVTKIELK</sequence>
<name>A0AC61RIJ1_9BACT</name>
<gene>
    <name evidence="1" type="ORF">E5331_05835</name>
</gene>
<evidence type="ECO:0000313" key="2">
    <source>
        <dbReference type="Proteomes" id="UP000306319"/>
    </source>
</evidence>
<proteinExistence type="predicted"/>
<dbReference type="Proteomes" id="UP000306319">
    <property type="component" value="Unassembled WGS sequence"/>
</dbReference>
<protein>
    <submittedName>
        <fullName evidence="1">DUF3868 domain-containing protein</fullName>
    </submittedName>
</protein>
<accession>A0AC61RIJ1</accession>
<comment type="caution">
    <text evidence="1">The sequence shown here is derived from an EMBL/GenBank/DDBJ whole genome shotgun (WGS) entry which is preliminary data.</text>
</comment>
<keyword evidence="2" id="KW-1185">Reference proteome</keyword>
<reference evidence="1" key="1">
    <citation type="submission" date="2019-04" db="EMBL/GenBank/DDBJ databases">
        <title>Microbes associate with the intestines of laboratory mice.</title>
        <authorList>
            <person name="Navarre W."/>
            <person name="Wong E."/>
            <person name="Huang K."/>
            <person name="Tropini C."/>
            <person name="Ng K."/>
            <person name="Yu B."/>
        </authorList>
    </citation>
    <scope>NUCLEOTIDE SEQUENCE</scope>
    <source>
        <strain evidence="1">NM04_E33</strain>
    </source>
</reference>
<evidence type="ECO:0000313" key="1">
    <source>
        <dbReference type="EMBL" id="TGY79532.1"/>
    </source>
</evidence>